<dbReference type="AlphaFoldDB" id="A0A8X6T5P0"/>
<protein>
    <submittedName>
        <fullName evidence="1">Uncharacterized protein</fullName>
    </submittedName>
</protein>
<accession>A0A8X6T5P0</accession>
<dbReference type="EMBL" id="BMAW01002411">
    <property type="protein sequence ID" value="GFS78459.1"/>
    <property type="molecule type" value="Genomic_DNA"/>
</dbReference>
<gene>
    <name evidence="1" type="ORF">NPIL_318461</name>
</gene>
<evidence type="ECO:0000313" key="2">
    <source>
        <dbReference type="Proteomes" id="UP000887013"/>
    </source>
</evidence>
<keyword evidence="2" id="KW-1185">Reference proteome</keyword>
<sequence length="116" mass="12635">MGCQNSKSATGEKACDKSVIGQCDPVVNSDPVVDDNEPVEVSPKQKELILETWKMLVDNISNVGVITFMKSTYSGALNDEHVERTGIVSSYQTTLSINLPACIRHRYTDSSTRGIA</sequence>
<evidence type="ECO:0000313" key="1">
    <source>
        <dbReference type="EMBL" id="GFS78459.1"/>
    </source>
</evidence>
<dbReference type="OrthoDB" id="436496at2759"/>
<comment type="caution">
    <text evidence="1">The sequence shown here is derived from an EMBL/GenBank/DDBJ whole genome shotgun (WGS) entry which is preliminary data.</text>
</comment>
<reference evidence="1" key="1">
    <citation type="submission" date="2020-08" db="EMBL/GenBank/DDBJ databases">
        <title>Multicomponent nature underlies the extraordinary mechanical properties of spider dragline silk.</title>
        <authorList>
            <person name="Kono N."/>
            <person name="Nakamura H."/>
            <person name="Mori M."/>
            <person name="Yoshida Y."/>
            <person name="Ohtoshi R."/>
            <person name="Malay A.D."/>
            <person name="Moran D.A.P."/>
            <person name="Tomita M."/>
            <person name="Numata K."/>
            <person name="Arakawa K."/>
        </authorList>
    </citation>
    <scope>NUCLEOTIDE SEQUENCE</scope>
</reference>
<name>A0A8X6T5P0_NEPPI</name>
<proteinExistence type="predicted"/>
<organism evidence="1 2">
    <name type="scientific">Nephila pilipes</name>
    <name type="common">Giant wood spider</name>
    <name type="synonym">Nephila maculata</name>
    <dbReference type="NCBI Taxonomy" id="299642"/>
    <lineage>
        <taxon>Eukaryota</taxon>
        <taxon>Metazoa</taxon>
        <taxon>Ecdysozoa</taxon>
        <taxon>Arthropoda</taxon>
        <taxon>Chelicerata</taxon>
        <taxon>Arachnida</taxon>
        <taxon>Araneae</taxon>
        <taxon>Araneomorphae</taxon>
        <taxon>Entelegynae</taxon>
        <taxon>Araneoidea</taxon>
        <taxon>Nephilidae</taxon>
        <taxon>Nephila</taxon>
    </lineage>
</organism>
<dbReference type="Proteomes" id="UP000887013">
    <property type="component" value="Unassembled WGS sequence"/>
</dbReference>